<evidence type="ECO:0000259" key="8">
    <source>
        <dbReference type="Pfam" id="PF00588"/>
    </source>
</evidence>
<dbReference type="AlphaFoldDB" id="A0A0J8VBP7"/>
<sequence>MTPDRYQRIQSVLATRQTDLTVCMEEVHKPNNVSAIVRTADAVGIHKVHAVWPDDKMRMLSHTSAGARNWVELETHDTMVEAVQHLKSQGMQVLATNLSDTAIDFRDVDYTKPTAIILGGEKNGITQEALALADQDIIIPMVGMVQSLNVSVASALILYEAQRQRQNAGMYDQATTQLPEEVVHRILFERGHPVLAKVARRKGLPYPPLDDEGQIMADDAWWATMQAIEPKKNKQK</sequence>
<feature type="binding site" evidence="7">
    <location>
        <position position="148"/>
    </location>
    <ligand>
        <name>S-adenosyl-L-methionine</name>
        <dbReference type="ChEBI" id="CHEBI:59789"/>
    </ligand>
</feature>
<keyword evidence="2 7" id="KW-0489">Methyltransferase</keyword>
<evidence type="ECO:0000256" key="6">
    <source>
        <dbReference type="ARBA" id="ARBA00022884"/>
    </source>
</evidence>
<keyword evidence="11" id="KW-1185">Reference proteome</keyword>
<evidence type="ECO:0000256" key="2">
    <source>
        <dbReference type="ARBA" id="ARBA00022603"/>
    </source>
</evidence>
<feature type="domain" description="tRNA/rRNA methyltransferase SpoU type" evidence="8">
    <location>
        <begin position="20"/>
        <end position="159"/>
    </location>
</feature>
<dbReference type="EC" id="2.1.1.34" evidence="7"/>
<dbReference type="STRING" id="680026.AB733_11025"/>
<evidence type="ECO:0000259" key="9">
    <source>
        <dbReference type="Pfam" id="PF12105"/>
    </source>
</evidence>
<dbReference type="FunFam" id="3.40.1280.10:FF:000009">
    <property type="entry name" value="tRNA (guanosine(18)-2'-O)-methyltransferase"/>
    <property type="match status" value="1"/>
</dbReference>
<dbReference type="Gene3D" id="3.40.1280.10">
    <property type="match status" value="1"/>
</dbReference>
<organism evidence="10 11">
    <name type="scientific">Photobacterium swingsii</name>
    <dbReference type="NCBI Taxonomy" id="680026"/>
    <lineage>
        <taxon>Bacteria</taxon>
        <taxon>Pseudomonadati</taxon>
        <taxon>Pseudomonadota</taxon>
        <taxon>Gammaproteobacteria</taxon>
        <taxon>Vibrionales</taxon>
        <taxon>Vibrionaceae</taxon>
        <taxon>Photobacterium</taxon>
    </lineage>
</organism>
<dbReference type="InterPro" id="IPR029026">
    <property type="entry name" value="tRNA_m1G_MTases_N"/>
</dbReference>
<dbReference type="Proteomes" id="UP000240481">
    <property type="component" value="Unassembled WGS sequence"/>
</dbReference>
<dbReference type="HAMAP" id="MF_02060">
    <property type="entry name" value="tRNA_methyltr_TrmH"/>
    <property type="match status" value="1"/>
</dbReference>
<dbReference type="NCBIfam" id="NF008295">
    <property type="entry name" value="PRK11081.1"/>
    <property type="match status" value="1"/>
</dbReference>
<comment type="caution">
    <text evidence="10">The sequence shown here is derived from an EMBL/GenBank/DDBJ whole genome shotgun (WGS) entry which is preliminary data.</text>
</comment>
<gene>
    <name evidence="7" type="primary">trmH</name>
    <name evidence="10" type="ORF">C9I94_13745</name>
</gene>
<name>A0A0J8VBP7_9GAMM</name>
<dbReference type="PANTHER" id="PTHR43453">
    <property type="entry name" value="RRNA METHYLASE-LIKE"/>
    <property type="match status" value="1"/>
</dbReference>
<dbReference type="PANTHER" id="PTHR43453:SF1">
    <property type="entry name" value="TRNA_RRNA METHYLTRANSFERASE SPOU TYPE DOMAIN-CONTAINING PROTEIN"/>
    <property type="match status" value="1"/>
</dbReference>
<keyword evidence="3 7" id="KW-0808">Transferase</keyword>
<comment type="catalytic activity">
    <reaction evidence="7">
        <text>guanosine(18) in tRNA + S-adenosyl-L-methionine = 2'-O-methylguanosine(18) in tRNA + S-adenosyl-L-homocysteine + H(+)</text>
        <dbReference type="Rhea" id="RHEA:20077"/>
        <dbReference type="Rhea" id="RHEA-COMP:10190"/>
        <dbReference type="Rhea" id="RHEA-COMP:10192"/>
        <dbReference type="ChEBI" id="CHEBI:15378"/>
        <dbReference type="ChEBI" id="CHEBI:57856"/>
        <dbReference type="ChEBI" id="CHEBI:59789"/>
        <dbReference type="ChEBI" id="CHEBI:74269"/>
        <dbReference type="ChEBI" id="CHEBI:74445"/>
        <dbReference type="EC" id="2.1.1.34"/>
    </reaction>
</comment>
<dbReference type="InterPro" id="IPR029028">
    <property type="entry name" value="Alpha/beta_knot_MTases"/>
</dbReference>
<evidence type="ECO:0000313" key="10">
    <source>
        <dbReference type="EMBL" id="PSW23759.1"/>
    </source>
</evidence>
<comment type="caution">
    <text evidence="7">Lacks conserved residue(s) required for the propagation of feature annotation.</text>
</comment>
<dbReference type="Pfam" id="PF00588">
    <property type="entry name" value="SpoU_methylase"/>
    <property type="match status" value="1"/>
</dbReference>
<evidence type="ECO:0000256" key="5">
    <source>
        <dbReference type="ARBA" id="ARBA00022694"/>
    </source>
</evidence>
<dbReference type="GO" id="GO:0141100">
    <property type="term" value="F:tRNA (guanine(18)-2'-O)-methyltransferase activity"/>
    <property type="evidence" value="ECO:0007669"/>
    <property type="project" value="UniProtKB-UniRule"/>
</dbReference>
<comment type="similarity">
    <text evidence="7">Belongs to the class IV-like SAM-binding methyltransferase superfamily. RNA methyltransferase TrmH family.</text>
</comment>
<keyword evidence="4 7" id="KW-0949">S-adenosyl-L-methionine</keyword>
<feature type="domain" description="RNA methyltransferase SpoU/TrmH type C-terminal" evidence="9">
    <location>
        <begin position="163"/>
        <end position="218"/>
    </location>
</feature>
<comment type="function">
    <text evidence="7">Catalyzes the 2'-O methylation of guanosine at position 18 in tRNA.</text>
</comment>
<dbReference type="SUPFAM" id="SSF75217">
    <property type="entry name" value="alpha/beta knot"/>
    <property type="match status" value="1"/>
</dbReference>
<feature type="binding site" evidence="7">
    <location>
        <position position="96"/>
    </location>
    <ligand>
        <name>S-adenosyl-L-methionine</name>
        <dbReference type="ChEBI" id="CHEBI:59789"/>
    </ligand>
</feature>
<dbReference type="GO" id="GO:0002938">
    <property type="term" value="P:tRNA guanine ribose methylation"/>
    <property type="evidence" value="ECO:0007669"/>
    <property type="project" value="UniProtKB-UniRule"/>
</dbReference>
<dbReference type="GO" id="GO:0000049">
    <property type="term" value="F:tRNA binding"/>
    <property type="evidence" value="ECO:0007669"/>
    <property type="project" value="UniProtKB-UniRule"/>
</dbReference>
<evidence type="ECO:0000256" key="7">
    <source>
        <dbReference type="HAMAP-Rule" id="MF_02060"/>
    </source>
</evidence>
<dbReference type="RefSeq" id="WP_048898816.1">
    <property type="nucleotide sequence ID" value="NZ_AP024852.1"/>
</dbReference>
<dbReference type="EMBL" id="PYLZ01000007">
    <property type="protein sequence ID" value="PSW23759.1"/>
    <property type="molecule type" value="Genomic_DNA"/>
</dbReference>
<reference evidence="10 11" key="1">
    <citation type="submission" date="2018-01" db="EMBL/GenBank/DDBJ databases">
        <title>Whole genome sequencing of Histamine producing bacteria.</title>
        <authorList>
            <person name="Butler K."/>
        </authorList>
    </citation>
    <scope>NUCLEOTIDE SEQUENCE [LARGE SCALE GENOMIC DNA]</scope>
    <source>
        <strain evidence="10 11">DSM 24669</strain>
    </source>
</reference>
<evidence type="ECO:0000256" key="3">
    <source>
        <dbReference type="ARBA" id="ARBA00022679"/>
    </source>
</evidence>
<dbReference type="Pfam" id="PF12105">
    <property type="entry name" value="SpoU_methylas_C"/>
    <property type="match status" value="1"/>
</dbReference>
<evidence type="ECO:0000256" key="1">
    <source>
        <dbReference type="ARBA" id="ARBA00022555"/>
    </source>
</evidence>
<dbReference type="InterPro" id="IPR001537">
    <property type="entry name" value="SpoU_MeTrfase"/>
</dbReference>
<dbReference type="InterPro" id="IPR022724">
    <property type="entry name" value="rRNA_MeTrfase_SpoU_C"/>
</dbReference>
<evidence type="ECO:0000256" key="4">
    <source>
        <dbReference type="ARBA" id="ARBA00022691"/>
    </source>
</evidence>
<dbReference type="CDD" id="cd18092">
    <property type="entry name" value="SpoU-like_TrmH"/>
    <property type="match status" value="1"/>
</dbReference>
<accession>A0A0J8VBP7</accession>
<dbReference type="OrthoDB" id="9794400at2"/>
<proteinExistence type="inferred from homology"/>
<feature type="binding site" evidence="7">
    <location>
        <position position="139"/>
    </location>
    <ligand>
        <name>S-adenosyl-L-methionine</name>
        <dbReference type="ChEBI" id="CHEBI:59789"/>
    </ligand>
</feature>
<evidence type="ECO:0000313" key="11">
    <source>
        <dbReference type="Proteomes" id="UP000240481"/>
    </source>
</evidence>
<keyword evidence="5 7" id="KW-0819">tRNA processing</keyword>
<protein>
    <recommendedName>
        <fullName evidence="7">tRNA (guanosine(18)-2'-O)-methyltransferase</fullName>
        <ecNumber evidence="7">2.1.1.34</ecNumber>
    </recommendedName>
    <alternativeName>
        <fullName evidence="7">tRNA [Gm18] methyltransferase</fullName>
    </alternativeName>
</protein>
<keyword evidence="6 7" id="KW-0694">RNA-binding</keyword>
<keyword evidence="1 7" id="KW-0820">tRNA-binding</keyword>
<dbReference type="InterPro" id="IPR033671">
    <property type="entry name" value="TrmH"/>
</dbReference>